<keyword evidence="4" id="KW-0378">Hydrolase</keyword>
<feature type="chain" id="PRO_5012478911" evidence="2">
    <location>
        <begin position="21"/>
        <end position="378"/>
    </location>
</feature>
<keyword evidence="1" id="KW-0456">Lyase</keyword>
<keyword evidence="2" id="KW-0732">Signal</keyword>
<dbReference type="InterPro" id="IPR032465">
    <property type="entry name" value="ACMSD"/>
</dbReference>
<keyword evidence="5" id="KW-1185">Reference proteome</keyword>
<dbReference type="PANTHER" id="PTHR21240:SF28">
    <property type="entry name" value="ISO-OROTATE DECARBOXYLASE (EUROFUNG)"/>
    <property type="match status" value="1"/>
</dbReference>
<dbReference type="InterPro" id="IPR032466">
    <property type="entry name" value="Metal_Hydrolase"/>
</dbReference>
<dbReference type="AlphaFoldDB" id="A0A1P9X4H5"/>
<dbReference type="Proteomes" id="UP000187941">
    <property type="component" value="Chromosome"/>
</dbReference>
<dbReference type="PANTHER" id="PTHR21240">
    <property type="entry name" value="2-AMINO-3-CARBOXYLMUCONATE-6-SEMIALDEHYDE DECARBOXYLASE"/>
    <property type="match status" value="1"/>
</dbReference>
<dbReference type="Gene3D" id="3.20.20.140">
    <property type="entry name" value="Metal-dependent hydrolases"/>
    <property type="match status" value="1"/>
</dbReference>
<sequence>MNYNCLQVLCALCVISLVSAVNSLAQKPADMPLGFEEYDPVSTLKVPEHKLKRAKFPFIDVHNHQFQMDDADLRPLLAQMDSLNMQVMVNLSGRGWGSVAENTRFFKSAVANIQQTNPKRLILFSNINFDDIGKAGWIEQAVQTLEADVKAGAKGLKIYKSLGFSVKDETGQRVRVDDPRLDPIWAKCGELGVPVLIHTADPKSFWDPMDRYNERWLELKLHAGRKRDATNPVPWEKLLAEQHNVFRKHPKTTFINAHMGWYPNDLVKLDSLMQAFPNTVVEIGAVIAELGRQPRASRKFFEKYQDRILFGKDSWVPSEYSTYFRVLETEDEYFPYHKKYHAFWRMYGMGLPDDILKKVYYKNALRIIPGLDKNQFPK</sequence>
<proteinExistence type="predicted"/>
<dbReference type="GO" id="GO:0005737">
    <property type="term" value="C:cytoplasm"/>
    <property type="evidence" value="ECO:0007669"/>
    <property type="project" value="TreeGrafter"/>
</dbReference>
<organism evidence="4 5">
    <name type="scientific">Spirosoma montaniterrae</name>
    <dbReference type="NCBI Taxonomy" id="1178516"/>
    <lineage>
        <taxon>Bacteria</taxon>
        <taxon>Pseudomonadati</taxon>
        <taxon>Bacteroidota</taxon>
        <taxon>Cytophagia</taxon>
        <taxon>Cytophagales</taxon>
        <taxon>Cytophagaceae</taxon>
        <taxon>Spirosoma</taxon>
    </lineage>
</organism>
<evidence type="ECO:0000259" key="3">
    <source>
        <dbReference type="Pfam" id="PF04909"/>
    </source>
</evidence>
<name>A0A1P9X4H5_9BACT</name>
<dbReference type="InterPro" id="IPR006680">
    <property type="entry name" value="Amidohydro-rel"/>
</dbReference>
<dbReference type="GO" id="GO:0016831">
    <property type="term" value="F:carboxy-lyase activity"/>
    <property type="evidence" value="ECO:0007669"/>
    <property type="project" value="InterPro"/>
</dbReference>
<dbReference type="SUPFAM" id="SSF51556">
    <property type="entry name" value="Metallo-dependent hydrolases"/>
    <property type="match status" value="1"/>
</dbReference>
<feature type="domain" description="Amidohydrolase-related" evidence="3">
    <location>
        <begin position="59"/>
        <end position="367"/>
    </location>
</feature>
<evidence type="ECO:0000313" key="4">
    <source>
        <dbReference type="EMBL" id="AQG82483.1"/>
    </source>
</evidence>
<dbReference type="Pfam" id="PF04909">
    <property type="entry name" value="Amidohydro_2"/>
    <property type="match status" value="1"/>
</dbReference>
<dbReference type="GO" id="GO:0016787">
    <property type="term" value="F:hydrolase activity"/>
    <property type="evidence" value="ECO:0007669"/>
    <property type="project" value="UniProtKB-KW"/>
</dbReference>
<dbReference type="STRING" id="1178516.AWR27_13305"/>
<reference evidence="4 5" key="1">
    <citation type="submission" date="2016-01" db="EMBL/GenBank/DDBJ databases">
        <authorList>
            <person name="Oliw E.H."/>
        </authorList>
    </citation>
    <scope>NUCLEOTIDE SEQUENCE [LARGE SCALE GENOMIC DNA]</scope>
    <source>
        <strain evidence="4 5">DY10</strain>
    </source>
</reference>
<accession>A0A1P9X4H5</accession>
<gene>
    <name evidence="4" type="ORF">AWR27_13305</name>
</gene>
<dbReference type="KEGG" id="smon:AWR27_13305"/>
<evidence type="ECO:0000256" key="1">
    <source>
        <dbReference type="ARBA" id="ARBA00023239"/>
    </source>
</evidence>
<dbReference type="GO" id="GO:0019748">
    <property type="term" value="P:secondary metabolic process"/>
    <property type="evidence" value="ECO:0007669"/>
    <property type="project" value="TreeGrafter"/>
</dbReference>
<dbReference type="EMBL" id="CP014263">
    <property type="protein sequence ID" value="AQG82483.1"/>
    <property type="molecule type" value="Genomic_DNA"/>
</dbReference>
<evidence type="ECO:0000313" key="5">
    <source>
        <dbReference type="Proteomes" id="UP000187941"/>
    </source>
</evidence>
<feature type="signal peptide" evidence="2">
    <location>
        <begin position="1"/>
        <end position="20"/>
    </location>
</feature>
<protein>
    <submittedName>
        <fullName evidence="4">Amidohydrolase</fullName>
    </submittedName>
</protein>
<evidence type="ECO:0000256" key="2">
    <source>
        <dbReference type="SAM" id="SignalP"/>
    </source>
</evidence>
<dbReference type="RefSeq" id="WP_077133986.1">
    <property type="nucleotide sequence ID" value="NZ_CP014263.1"/>
</dbReference>